<gene>
    <name evidence="1" type="ORF">AgaP_AGAP010840</name>
</gene>
<dbReference type="PaxDb" id="7165-AGAP010840-PA"/>
<organism evidence="1">
    <name type="scientific">Anopheles gambiae</name>
    <name type="common">African malaria mosquito</name>
    <dbReference type="NCBI Taxonomy" id="7165"/>
    <lineage>
        <taxon>Eukaryota</taxon>
        <taxon>Metazoa</taxon>
        <taxon>Ecdysozoa</taxon>
        <taxon>Arthropoda</taxon>
        <taxon>Hexapoda</taxon>
        <taxon>Insecta</taxon>
        <taxon>Pterygota</taxon>
        <taxon>Neoptera</taxon>
        <taxon>Endopterygota</taxon>
        <taxon>Diptera</taxon>
        <taxon>Nematocera</taxon>
        <taxon>Culicoidea</taxon>
        <taxon>Culicidae</taxon>
        <taxon>Anophelinae</taxon>
        <taxon>Anopheles</taxon>
    </lineage>
</organism>
<comment type="caution">
    <text evidence="1">The sequence shown here is derived from an EMBL/GenBank/DDBJ whole genome shotgun (WGS) entry which is preliminary data.</text>
</comment>
<proteinExistence type="predicted"/>
<reference evidence="1" key="3">
    <citation type="journal article" date="2004" name="Trends Parasitol.">
        <title>The Anopheles gambiae genome: an update.</title>
        <authorList>
            <person name="Mongin E."/>
            <person name="Louis C."/>
            <person name="Holt R.A."/>
            <person name="Birney E."/>
            <person name="Collins F.H."/>
        </authorList>
    </citation>
    <scope>NUCLEOTIDE SEQUENCE</scope>
    <source>
        <strain evidence="1">PEST</strain>
    </source>
</reference>
<accession>A0NC17</accession>
<dbReference type="HOGENOM" id="CLU_2533867_0_0_1"/>
<dbReference type="EMBL" id="AAAB01008823">
    <property type="protein sequence ID" value="EAU77489.1"/>
    <property type="molecule type" value="Genomic_DNA"/>
</dbReference>
<protein>
    <submittedName>
        <fullName evidence="1">AGAP010840-PA</fullName>
    </submittedName>
</protein>
<feature type="non-terminal residue" evidence="1">
    <location>
        <position position="1"/>
    </location>
</feature>
<reference evidence="1" key="5">
    <citation type="submission" date="2011-05" db="EMBL/GenBank/DDBJ databases">
        <authorList>
            <consortium name="VectorBase"/>
        </authorList>
    </citation>
    <scope>NUCLEOTIDE SEQUENCE</scope>
    <source>
        <strain evidence="1">PEST</strain>
    </source>
</reference>
<dbReference type="AlphaFoldDB" id="A0NC17"/>
<reference evidence="1" key="2">
    <citation type="submission" date="2002-03" db="EMBL/GenBank/DDBJ databases">
        <authorList>
            <consortium name="The Anopheles Genome Sequencing Consortium"/>
        </authorList>
    </citation>
    <scope>NUCLEOTIDE SEQUENCE</scope>
    <source>
        <strain evidence="1">PEST</strain>
    </source>
</reference>
<evidence type="ECO:0000313" key="1">
    <source>
        <dbReference type="EMBL" id="EAU77489.1"/>
    </source>
</evidence>
<reference evidence="1" key="1">
    <citation type="journal article" date="2002" name="Science">
        <title>The genome sequence of the malaria mosquito Anopheles gambiae.</title>
        <authorList>
            <person name="Holt R.A."/>
            <person name="Subramanian G.M."/>
            <person name="Halpern A."/>
            <person name="Sutton G.G."/>
            <person name="Charlab R."/>
            <person name="Nusskern D.R."/>
            <person name="Wincker P."/>
            <person name="Clark A.G."/>
            <person name="Ribeiro J.M."/>
            <person name="Wides R."/>
            <person name="Salzberg S.L."/>
            <person name="Loftus B."/>
            <person name="Yandell M."/>
            <person name="Majoros W.H."/>
            <person name="Rusch D.B."/>
            <person name="Lai Z."/>
            <person name="Kraft C.L."/>
            <person name="Abril J.F."/>
            <person name="Anthouard V."/>
            <person name="Arensburger P."/>
            <person name="Atkinson P.W."/>
            <person name="Baden H."/>
            <person name="de Berardinis V."/>
            <person name="Baldwin D."/>
            <person name="Benes V."/>
            <person name="Biedler J."/>
            <person name="Blass C."/>
            <person name="Bolanos R."/>
            <person name="Boscus D."/>
            <person name="Barnstead M."/>
            <person name="Cai S."/>
            <person name="Center A."/>
            <person name="Chaturverdi K."/>
            <person name="Christophides G.K."/>
            <person name="Chrystal M.A."/>
            <person name="Clamp M."/>
            <person name="Cravchik A."/>
            <person name="Curwen V."/>
            <person name="Dana A."/>
            <person name="Delcher A."/>
            <person name="Dew I."/>
            <person name="Evans C.A."/>
            <person name="Flanigan M."/>
            <person name="Grundschober-Freimoser A."/>
            <person name="Friedli L."/>
            <person name="Gu Z."/>
            <person name="Guan P."/>
            <person name="Guigo R."/>
            <person name="Hillenmeyer M.E."/>
            <person name="Hladun S.L."/>
            <person name="Hogan J.R."/>
            <person name="Hong Y.S."/>
            <person name="Hoover J."/>
            <person name="Jaillon O."/>
            <person name="Ke Z."/>
            <person name="Kodira C."/>
            <person name="Kokoza E."/>
            <person name="Koutsos A."/>
            <person name="Letunic I."/>
            <person name="Levitsky A."/>
            <person name="Liang Y."/>
            <person name="Lin J.J."/>
            <person name="Lobo N.F."/>
            <person name="Lopez J.R."/>
            <person name="Malek J.A."/>
            <person name="McIntosh T.C."/>
            <person name="Meister S."/>
            <person name="Miller J."/>
            <person name="Mobarry C."/>
            <person name="Mongin E."/>
            <person name="Murphy S.D."/>
            <person name="O'Brochta D.A."/>
            <person name="Pfannkoch C."/>
            <person name="Qi R."/>
            <person name="Regier M.A."/>
            <person name="Remington K."/>
            <person name="Shao H."/>
            <person name="Sharakhova M.V."/>
            <person name="Sitter C.D."/>
            <person name="Shetty J."/>
            <person name="Smith T.J."/>
            <person name="Strong R."/>
            <person name="Sun J."/>
            <person name="Thomasova D."/>
            <person name="Ton L.Q."/>
            <person name="Topalis P."/>
            <person name="Tu Z."/>
            <person name="Unger M.F."/>
            <person name="Walenz B."/>
            <person name="Wang A."/>
            <person name="Wang J."/>
            <person name="Wang M."/>
            <person name="Wang X."/>
            <person name="Woodford K.J."/>
            <person name="Wortman J.R."/>
            <person name="Wu M."/>
            <person name="Yao A."/>
            <person name="Zdobnov E.M."/>
            <person name="Zhang H."/>
            <person name="Zhao Q."/>
            <person name="Zhao S."/>
            <person name="Zhu S.C."/>
            <person name="Zhimulev I."/>
            <person name="Coluzzi M."/>
            <person name="della Torre A."/>
            <person name="Roth C.W."/>
            <person name="Louis C."/>
            <person name="Kalush F."/>
            <person name="Mural R.J."/>
            <person name="Myers E.W."/>
            <person name="Adams M.D."/>
            <person name="Smith H.O."/>
            <person name="Broder S."/>
            <person name="Gardner M.J."/>
            <person name="Fraser C.M."/>
            <person name="Birney E."/>
            <person name="Bork P."/>
            <person name="Brey P.T."/>
            <person name="Venter J.C."/>
            <person name="Weissenbach J."/>
            <person name="Kafatos F.C."/>
            <person name="Collins F.H."/>
            <person name="Hoffman S.L."/>
        </authorList>
    </citation>
    <scope>NUCLEOTIDE SEQUENCE [LARGE SCALE GENOMIC DNA]</scope>
    <source>
        <strain evidence="1">PEST</strain>
    </source>
</reference>
<reference evidence="1" key="4">
    <citation type="journal article" date="2007" name="Genome Biol.">
        <title>Update of the Anopheles gambiae PEST genome assembly.</title>
        <authorList>
            <person name="Sharakhova M.V."/>
            <person name="Hammond M.P."/>
            <person name="Lobo N.F."/>
            <person name="Krzywinski J."/>
            <person name="Unger M.F."/>
            <person name="Hillenmeyer M.E."/>
            <person name="Bruggner R.V."/>
            <person name="Birney E."/>
            <person name="Collins F.H."/>
        </authorList>
    </citation>
    <scope>NUCLEOTIDE SEQUENCE</scope>
    <source>
        <strain evidence="1">PEST</strain>
    </source>
</reference>
<sequence>KQSGKFTVPCEQNSKQSETRVGAAAAAVTTIGVFSGLGNKVFGVRLVRVCVCYVCKKRSSLRELRRAKVCEKCRKKLGKKRNFI</sequence>
<name>A0NC17_ANOGA</name>